<dbReference type="Pfam" id="PF04613">
    <property type="entry name" value="LpxD"/>
    <property type="match status" value="1"/>
</dbReference>
<dbReference type="EMBL" id="UINC01105943">
    <property type="protein sequence ID" value="SVC70250.1"/>
    <property type="molecule type" value="Genomic_DNA"/>
</dbReference>
<protein>
    <recommendedName>
        <fullName evidence="1">UDP-3-O-[3-hydroxymyristoyl] glucosamine N-acyltransferase non-repeat region domain-containing protein</fullName>
    </recommendedName>
</protein>
<reference evidence="2" key="1">
    <citation type="submission" date="2018-05" db="EMBL/GenBank/DDBJ databases">
        <authorList>
            <person name="Lanie J.A."/>
            <person name="Ng W.-L."/>
            <person name="Kazmierczak K.M."/>
            <person name="Andrzejewski T.M."/>
            <person name="Davidsen T.M."/>
            <person name="Wayne K.J."/>
            <person name="Tettelin H."/>
            <person name="Glass J.I."/>
            <person name="Rusch D."/>
            <person name="Podicherti R."/>
            <person name="Tsui H.-C.T."/>
            <person name="Winkler M.E."/>
        </authorList>
    </citation>
    <scope>NUCLEOTIDE SEQUENCE</scope>
</reference>
<dbReference type="GO" id="GO:0009245">
    <property type="term" value="P:lipid A biosynthetic process"/>
    <property type="evidence" value="ECO:0007669"/>
    <property type="project" value="InterPro"/>
</dbReference>
<dbReference type="InterPro" id="IPR020573">
    <property type="entry name" value="UDP_GlcNAc_AcTrfase_non-rep"/>
</dbReference>
<feature type="non-terminal residue" evidence="2">
    <location>
        <position position="106"/>
    </location>
</feature>
<feature type="non-terminal residue" evidence="2">
    <location>
        <position position="1"/>
    </location>
</feature>
<evidence type="ECO:0000313" key="2">
    <source>
        <dbReference type="EMBL" id="SVC70250.1"/>
    </source>
</evidence>
<name>A0A382PBP3_9ZZZZ</name>
<gene>
    <name evidence="2" type="ORF">METZ01_LOCUS323104</name>
</gene>
<proteinExistence type="predicted"/>
<feature type="domain" description="UDP-3-O-[3-hydroxymyristoyl] glucosamine N-acyltransferase non-repeat region" evidence="1">
    <location>
        <begin position="33"/>
        <end position="102"/>
    </location>
</feature>
<dbReference type="GO" id="GO:0016020">
    <property type="term" value="C:membrane"/>
    <property type="evidence" value="ECO:0007669"/>
    <property type="project" value="GOC"/>
</dbReference>
<dbReference type="AlphaFoldDB" id="A0A382PBP3"/>
<organism evidence="2">
    <name type="scientific">marine metagenome</name>
    <dbReference type="NCBI Taxonomy" id="408172"/>
    <lineage>
        <taxon>unclassified sequences</taxon>
        <taxon>metagenomes</taxon>
        <taxon>ecological metagenomes</taxon>
    </lineage>
</organism>
<sequence>VSCNFFFKNKGPFSVKKIVDICAGEVHSGLDSNIKIHNIMDLFRAKENDITFLNSIKFKEKSLKCKATACITSKKLTKCLPENCIKIIVDNVLLSAAKVSKLFYPE</sequence>
<accession>A0A382PBP3</accession>
<dbReference type="Gene3D" id="3.40.1390.10">
    <property type="entry name" value="MurE/MurF, N-terminal domain"/>
    <property type="match status" value="1"/>
</dbReference>
<evidence type="ECO:0000259" key="1">
    <source>
        <dbReference type="Pfam" id="PF04613"/>
    </source>
</evidence>
<dbReference type="GO" id="GO:0016747">
    <property type="term" value="F:acyltransferase activity, transferring groups other than amino-acyl groups"/>
    <property type="evidence" value="ECO:0007669"/>
    <property type="project" value="InterPro"/>
</dbReference>